<dbReference type="Gene3D" id="3.40.50.1360">
    <property type="match status" value="1"/>
</dbReference>
<feature type="domain" description="HTH deoR-type" evidence="7">
    <location>
        <begin position="12"/>
        <end position="67"/>
    </location>
</feature>
<dbReference type="InterPro" id="IPR037171">
    <property type="entry name" value="NagB/RpiA_transferase-like"/>
</dbReference>
<dbReference type="InterPro" id="IPR001034">
    <property type="entry name" value="DeoR_HTH"/>
</dbReference>
<evidence type="ECO:0000256" key="2">
    <source>
        <dbReference type="ARBA" id="ARBA00022491"/>
    </source>
</evidence>
<evidence type="ECO:0000259" key="7">
    <source>
        <dbReference type="PROSITE" id="PS51000"/>
    </source>
</evidence>
<dbReference type="GO" id="GO:0003700">
    <property type="term" value="F:DNA-binding transcription factor activity"/>
    <property type="evidence" value="ECO:0007669"/>
    <property type="project" value="InterPro"/>
</dbReference>
<accession>A0A4Q7M778</accession>
<dbReference type="SMART" id="SM01134">
    <property type="entry name" value="DeoRC"/>
    <property type="match status" value="1"/>
</dbReference>
<dbReference type="Pfam" id="PF08220">
    <property type="entry name" value="HTH_DeoR"/>
    <property type="match status" value="1"/>
</dbReference>
<keyword evidence="5" id="KW-0804">Transcription</keyword>
<keyword evidence="4" id="KW-0238">DNA-binding</keyword>
<dbReference type="AlphaFoldDB" id="A0A4Q7M778"/>
<proteinExistence type="predicted"/>
<dbReference type="InterPro" id="IPR018356">
    <property type="entry name" value="Tscrpt_reg_HTH_DeoR_CS"/>
</dbReference>
<evidence type="ECO:0000313" key="9">
    <source>
        <dbReference type="Proteomes" id="UP000293852"/>
    </source>
</evidence>
<dbReference type="InterPro" id="IPR036390">
    <property type="entry name" value="WH_DNA-bd_sf"/>
</dbReference>
<dbReference type="Pfam" id="PF00455">
    <property type="entry name" value="DeoRC"/>
    <property type="match status" value="1"/>
</dbReference>
<sequence>MTAPDRTPRAATRARRRTLLAHLSPTDPVEIPALAERLGISESTVRRDLAGLERDGQVLRVLGGAVAKGGDPSWRQKERTNAEAKRRIAVRAGELVAPGSVVLLDAGTSVAAVAQVLAARAGLTLATFGLPSLENAADGAADVLVIGGRLHQRGGRFVGAWTHLLLDSLSPDIAFVGADMFDVARGINCPDAELAGLKSRAIEVSDQVWVLLDRSKLTAPRRHRFWAPTPQTLGLIVESPVTEPERQAVDAFRAAGHTVVVA</sequence>
<keyword evidence="2" id="KW-0678">Repressor</keyword>
<dbReference type="SUPFAM" id="SSF46785">
    <property type="entry name" value="Winged helix' DNA-binding domain"/>
    <property type="match status" value="1"/>
</dbReference>
<evidence type="ECO:0000256" key="4">
    <source>
        <dbReference type="ARBA" id="ARBA00023125"/>
    </source>
</evidence>
<dbReference type="Proteomes" id="UP000293852">
    <property type="component" value="Unassembled WGS sequence"/>
</dbReference>
<name>A0A4Q7M778_9MICO</name>
<dbReference type="SUPFAM" id="SSF100950">
    <property type="entry name" value="NagB/RpiA/CoA transferase-like"/>
    <property type="match status" value="1"/>
</dbReference>
<gene>
    <name evidence="8" type="ORF">EV386_3310</name>
</gene>
<evidence type="ECO:0000313" key="8">
    <source>
        <dbReference type="EMBL" id="RZS62953.1"/>
    </source>
</evidence>
<comment type="function">
    <text evidence="6">Repressor of the lactose catabolism operon. Galactose-6-phosphate is the inducer.</text>
</comment>
<keyword evidence="3" id="KW-0805">Transcription regulation</keyword>
<evidence type="ECO:0000256" key="6">
    <source>
        <dbReference type="ARBA" id="ARBA00024937"/>
    </source>
</evidence>
<dbReference type="GO" id="GO:0003677">
    <property type="term" value="F:DNA binding"/>
    <property type="evidence" value="ECO:0007669"/>
    <property type="project" value="UniProtKB-KW"/>
</dbReference>
<comment type="caution">
    <text evidence="8">The sequence shown here is derived from an EMBL/GenBank/DDBJ whole genome shotgun (WGS) entry which is preliminary data.</text>
</comment>
<organism evidence="8 9">
    <name type="scientific">Xylanimonas ulmi</name>
    <dbReference type="NCBI Taxonomy" id="228973"/>
    <lineage>
        <taxon>Bacteria</taxon>
        <taxon>Bacillati</taxon>
        <taxon>Actinomycetota</taxon>
        <taxon>Actinomycetes</taxon>
        <taxon>Micrococcales</taxon>
        <taxon>Promicromonosporaceae</taxon>
        <taxon>Xylanimonas</taxon>
    </lineage>
</organism>
<evidence type="ECO:0000256" key="5">
    <source>
        <dbReference type="ARBA" id="ARBA00023163"/>
    </source>
</evidence>
<protein>
    <recommendedName>
        <fullName evidence="1">Lactose phosphotransferase system repressor</fullName>
    </recommendedName>
</protein>
<dbReference type="RefSeq" id="WP_130416376.1">
    <property type="nucleotide sequence ID" value="NZ_SGWX01000001.1"/>
</dbReference>
<keyword evidence="9" id="KW-1185">Reference proteome</keyword>
<dbReference type="PANTHER" id="PTHR30363">
    <property type="entry name" value="HTH-TYPE TRANSCRIPTIONAL REGULATOR SRLR-RELATED"/>
    <property type="match status" value="1"/>
</dbReference>
<evidence type="ECO:0000256" key="1">
    <source>
        <dbReference type="ARBA" id="ARBA00021390"/>
    </source>
</evidence>
<evidence type="ECO:0000256" key="3">
    <source>
        <dbReference type="ARBA" id="ARBA00023015"/>
    </source>
</evidence>
<reference evidence="8 9" key="1">
    <citation type="submission" date="2019-02" db="EMBL/GenBank/DDBJ databases">
        <title>Sequencing the genomes of 1000 actinobacteria strains.</title>
        <authorList>
            <person name="Klenk H.-P."/>
        </authorList>
    </citation>
    <scope>NUCLEOTIDE SEQUENCE [LARGE SCALE GENOMIC DNA]</scope>
    <source>
        <strain evidence="8 9">DSM 16932</strain>
    </source>
</reference>
<dbReference type="PANTHER" id="PTHR30363:SF4">
    <property type="entry name" value="GLYCEROL-3-PHOSPHATE REGULON REPRESSOR"/>
    <property type="match status" value="1"/>
</dbReference>
<dbReference type="InterPro" id="IPR050313">
    <property type="entry name" value="Carb_Metab_HTH_regulators"/>
</dbReference>
<dbReference type="PROSITE" id="PS00894">
    <property type="entry name" value="HTH_DEOR_1"/>
    <property type="match status" value="1"/>
</dbReference>
<dbReference type="Gene3D" id="1.10.10.10">
    <property type="entry name" value="Winged helix-like DNA-binding domain superfamily/Winged helix DNA-binding domain"/>
    <property type="match status" value="1"/>
</dbReference>
<dbReference type="InterPro" id="IPR036388">
    <property type="entry name" value="WH-like_DNA-bd_sf"/>
</dbReference>
<dbReference type="PROSITE" id="PS51000">
    <property type="entry name" value="HTH_DEOR_2"/>
    <property type="match status" value="1"/>
</dbReference>
<dbReference type="InterPro" id="IPR014036">
    <property type="entry name" value="DeoR-like_C"/>
</dbReference>
<dbReference type="SMART" id="SM00420">
    <property type="entry name" value="HTH_DEOR"/>
    <property type="match status" value="1"/>
</dbReference>
<dbReference type="OrthoDB" id="7688673at2"/>
<dbReference type="EMBL" id="SGWX01000001">
    <property type="protein sequence ID" value="RZS62953.1"/>
    <property type="molecule type" value="Genomic_DNA"/>
</dbReference>
<dbReference type="PRINTS" id="PR00037">
    <property type="entry name" value="HTHLACR"/>
</dbReference>